<dbReference type="InterPro" id="IPR011701">
    <property type="entry name" value="MFS"/>
</dbReference>
<name>A0ABW2P5E5_9ACTN</name>
<accession>A0ABW2P5E5</accession>
<feature type="transmembrane region" description="Helical" evidence="6">
    <location>
        <begin position="249"/>
        <end position="270"/>
    </location>
</feature>
<dbReference type="Proteomes" id="UP001596496">
    <property type="component" value="Unassembled WGS sequence"/>
</dbReference>
<feature type="transmembrane region" description="Helical" evidence="6">
    <location>
        <begin position="290"/>
        <end position="308"/>
    </location>
</feature>
<gene>
    <name evidence="8" type="ORF">ACFQSB_15985</name>
</gene>
<keyword evidence="2" id="KW-0813">Transport</keyword>
<dbReference type="Pfam" id="PF07690">
    <property type="entry name" value="MFS_1"/>
    <property type="match status" value="1"/>
</dbReference>
<dbReference type="SUPFAM" id="SSF103473">
    <property type="entry name" value="MFS general substrate transporter"/>
    <property type="match status" value="1"/>
</dbReference>
<keyword evidence="5 6" id="KW-0472">Membrane</keyword>
<feature type="transmembrane region" description="Helical" evidence="6">
    <location>
        <begin position="151"/>
        <end position="172"/>
    </location>
</feature>
<evidence type="ECO:0000313" key="8">
    <source>
        <dbReference type="EMBL" id="MFC7383721.1"/>
    </source>
</evidence>
<organism evidence="8 9">
    <name type="scientific">Sphaerisporangium rhizosphaerae</name>
    <dbReference type="NCBI Taxonomy" id="2269375"/>
    <lineage>
        <taxon>Bacteria</taxon>
        <taxon>Bacillati</taxon>
        <taxon>Actinomycetota</taxon>
        <taxon>Actinomycetes</taxon>
        <taxon>Streptosporangiales</taxon>
        <taxon>Streptosporangiaceae</taxon>
        <taxon>Sphaerisporangium</taxon>
    </lineage>
</organism>
<protein>
    <submittedName>
        <fullName evidence="8">MFS transporter</fullName>
    </submittedName>
</protein>
<evidence type="ECO:0000313" key="9">
    <source>
        <dbReference type="Proteomes" id="UP001596496"/>
    </source>
</evidence>
<evidence type="ECO:0000256" key="3">
    <source>
        <dbReference type="ARBA" id="ARBA00022692"/>
    </source>
</evidence>
<reference evidence="9" key="1">
    <citation type="journal article" date="2019" name="Int. J. Syst. Evol. Microbiol.">
        <title>The Global Catalogue of Microorganisms (GCM) 10K type strain sequencing project: providing services to taxonomists for standard genome sequencing and annotation.</title>
        <authorList>
            <consortium name="The Broad Institute Genomics Platform"/>
            <consortium name="The Broad Institute Genome Sequencing Center for Infectious Disease"/>
            <person name="Wu L."/>
            <person name="Ma J."/>
        </authorList>
    </citation>
    <scope>NUCLEOTIDE SEQUENCE [LARGE SCALE GENOMIC DNA]</scope>
    <source>
        <strain evidence="9">CECT 7649</strain>
    </source>
</reference>
<comment type="caution">
    <text evidence="8">The sequence shown here is derived from an EMBL/GenBank/DDBJ whole genome shotgun (WGS) entry which is preliminary data.</text>
</comment>
<feature type="transmembrane region" description="Helical" evidence="6">
    <location>
        <begin position="85"/>
        <end position="106"/>
    </location>
</feature>
<feature type="transmembrane region" description="Helical" evidence="6">
    <location>
        <begin position="23"/>
        <end position="46"/>
    </location>
</feature>
<feature type="transmembrane region" description="Helical" evidence="6">
    <location>
        <begin position="52"/>
        <end position="73"/>
    </location>
</feature>
<dbReference type="InterPro" id="IPR020846">
    <property type="entry name" value="MFS_dom"/>
</dbReference>
<feature type="transmembrane region" description="Helical" evidence="6">
    <location>
        <begin position="118"/>
        <end position="139"/>
    </location>
</feature>
<evidence type="ECO:0000256" key="1">
    <source>
        <dbReference type="ARBA" id="ARBA00004651"/>
    </source>
</evidence>
<proteinExistence type="predicted"/>
<dbReference type="PROSITE" id="PS50850">
    <property type="entry name" value="MFS"/>
    <property type="match status" value="1"/>
</dbReference>
<evidence type="ECO:0000259" key="7">
    <source>
        <dbReference type="PROSITE" id="PS50850"/>
    </source>
</evidence>
<feature type="transmembrane region" description="Helical" evidence="6">
    <location>
        <begin position="371"/>
        <end position="392"/>
    </location>
</feature>
<dbReference type="PANTHER" id="PTHR43791:SF36">
    <property type="entry name" value="TRANSPORTER, PUTATIVE (AFU_ORTHOLOGUE AFUA_6G08340)-RELATED"/>
    <property type="match status" value="1"/>
</dbReference>
<feature type="domain" description="Major facilitator superfamily (MFS) profile" evidence="7">
    <location>
        <begin position="23"/>
        <end position="436"/>
    </location>
</feature>
<dbReference type="RefSeq" id="WP_380827278.1">
    <property type="nucleotide sequence ID" value="NZ_JBHTCG010000009.1"/>
</dbReference>
<feature type="transmembrane region" description="Helical" evidence="6">
    <location>
        <begin position="412"/>
        <end position="432"/>
    </location>
</feature>
<feature type="transmembrane region" description="Helical" evidence="6">
    <location>
        <begin position="346"/>
        <end position="364"/>
    </location>
</feature>
<feature type="transmembrane region" description="Helical" evidence="6">
    <location>
        <begin position="184"/>
        <end position="204"/>
    </location>
</feature>
<dbReference type="CDD" id="cd17319">
    <property type="entry name" value="MFS_ExuT_GudP_like"/>
    <property type="match status" value="1"/>
</dbReference>
<feature type="transmembrane region" description="Helical" evidence="6">
    <location>
        <begin position="320"/>
        <end position="340"/>
    </location>
</feature>
<dbReference type="PANTHER" id="PTHR43791">
    <property type="entry name" value="PERMEASE-RELATED"/>
    <property type="match status" value="1"/>
</dbReference>
<evidence type="ECO:0000256" key="2">
    <source>
        <dbReference type="ARBA" id="ARBA00022448"/>
    </source>
</evidence>
<keyword evidence="3 6" id="KW-0812">Transmembrane</keyword>
<evidence type="ECO:0000256" key="6">
    <source>
        <dbReference type="SAM" id="Phobius"/>
    </source>
</evidence>
<sequence>MSVPSAGSEEIETRTVRKLVRRLIPLMIVLYFLNFLDRVNMSYAALDMNAELGLTASMFGLAAGVFFIGYVLFEVPSNIAMLKFGARVWIARIAVTWGLCSAALAFAQGPGSLYALRALLGVAEAGLYPGLLLYVALWFPARRRAQMLSMFLLGIPLSSVLGAPLSTAIMQYGDGLFGMSGWRLLFLAEGIPSVIVGVWAFFWLTSRPQEARWLADDEREWLVGTLEAENQAPPHQKGALGRTVRNPRVLLLGVVLFGQAFGLWALTYFLPQMIKGLETAFGTRFSYLQVGLVTAIPFAVATVGFVWWARHSDRTGERRLHCAVPLLLGAVAVVACVLASNPYVLVAGIALGLTGMLSSTVAFWQLPARVVAGTGVAAAGAIALINCIGAASGYLGPHLFGLLKDWTGSFGAGLYVVAGFMILSAVTVLLVVPARRGAPETAEPSRAVVA</sequence>
<dbReference type="EMBL" id="JBHTCG010000009">
    <property type="protein sequence ID" value="MFC7383721.1"/>
    <property type="molecule type" value="Genomic_DNA"/>
</dbReference>
<evidence type="ECO:0000256" key="4">
    <source>
        <dbReference type="ARBA" id="ARBA00022989"/>
    </source>
</evidence>
<comment type="subcellular location">
    <subcellularLocation>
        <location evidence="1">Cell membrane</location>
        <topology evidence="1">Multi-pass membrane protein</topology>
    </subcellularLocation>
</comment>
<dbReference type="Gene3D" id="1.20.1250.20">
    <property type="entry name" value="MFS general substrate transporter like domains"/>
    <property type="match status" value="2"/>
</dbReference>
<keyword evidence="9" id="KW-1185">Reference proteome</keyword>
<keyword evidence="4 6" id="KW-1133">Transmembrane helix</keyword>
<evidence type="ECO:0000256" key="5">
    <source>
        <dbReference type="ARBA" id="ARBA00023136"/>
    </source>
</evidence>
<dbReference type="InterPro" id="IPR036259">
    <property type="entry name" value="MFS_trans_sf"/>
</dbReference>